<dbReference type="AlphaFoldDB" id="A0A3B1DDR3"/>
<gene>
    <name evidence="2" type="ORF">MNBD_PLANCTO02-3343</name>
</gene>
<dbReference type="EMBL" id="UOGL01000276">
    <property type="protein sequence ID" value="VAX38922.1"/>
    <property type="molecule type" value="Genomic_DNA"/>
</dbReference>
<name>A0A3B1DDR3_9ZZZZ</name>
<feature type="region of interest" description="Disordered" evidence="1">
    <location>
        <begin position="57"/>
        <end position="90"/>
    </location>
</feature>
<proteinExistence type="predicted"/>
<organism evidence="2">
    <name type="scientific">hydrothermal vent metagenome</name>
    <dbReference type="NCBI Taxonomy" id="652676"/>
    <lineage>
        <taxon>unclassified sequences</taxon>
        <taxon>metagenomes</taxon>
        <taxon>ecological metagenomes</taxon>
    </lineage>
</organism>
<sequence length="90" mass="10270">MSEAFGTANEEYEEITSEEVDRIVESLEQLTGTAISENIRTYLEEATNNIYALVYDEESAEDEGEESIDNEEIDMEIDEEFDNDIMEEAA</sequence>
<evidence type="ECO:0000313" key="2">
    <source>
        <dbReference type="EMBL" id="VAX38922.1"/>
    </source>
</evidence>
<protein>
    <submittedName>
        <fullName evidence="2">Uncharacterized protein</fullName>
    </submittedName>
</protein>
<reference evidence="2" key="1">
    <citation type="submission" date="2018-06" db="EMBL/GenBank/DDBJ databases">
        <authorList>
            <person name="Zhirakovskaya E."/>
        </authorList>
    </citation>
    <scope>NUCLEOTIDE SEQUENCE</scope>
</reference>
<evidence type="ECO:0000256" key="1">
    <source>
        <dbReference type="SAM" id="MobiDB-lite"/>
    </source>
</evidence>
<accession>A0A3B1DDR3</accession>